<dbReference type="AlphaFoldDB" id="A0A098TLL9"/>
<dbReference type="Gene3D" id="3.10.490.10">
    <property type="entry name" value="Gamma-glutamyl cyclotransferase-like"/>
    <property type="match status" value="1"/>
</dbReference>
<dbReference type="EMBL" id="JJML01000053">
    <property type="protein sequence ID" value="KGF71743.1"/>
    <property type="molecule type" value="Genomic_DNA"/>
</dbReference>
<dbReference type="STRING" id="1497020.DO97_15800"/>
<dbReference type="InterPro" id="IPR009288">
    <property type="entry name" value="AIG2-like_dom"/>
</dbReference>
<dbReference type="CDD" id="cd06661">
    <property type="entry name" value="GGCT_like"/>
    <property type="match status" value="1"/>
</dbReference>
<dbReference type="InterPro" id="IPR036568">
    <property type="entry name" value="GGCT-like_sf"/>
</dbReference>
<organism evidence="2 3">
    <name type="scientific">Neosynechococcus sphagnicola sy1</name>
    <dbReference type="NCBI Taxonomy" id="1497020"/>
    <lineage>
        <taxon>Bacteria</taxon>
        <taxon>Bacillati</taxon>
        <taxon>Cyanobacteriota</taxon>
        <taxon>Cyanophyceae</taxon>
        <taxon>Neosynechococcales</taxon>
        <taxon>Neosynechococcaceae</taxon>
        <taxon>Neosynechococcus</taxon>
    </lineage>
</organism>
<dbReference type="RefSeq" id="WP_036535886.1">
    <property type="nucleotide sequence ID" value="NZ_JJML01000053.1"/>
</dbReference>
<dbReference type="InterPro" id="IPR013024">
    <property type="entry name" value="GGCT-like"/>
</dbReference>
<evidence type="ECO:0000313" key="3">
    <source>
        <dbReference type="Proteomes" id="UP000030170"/>
    </source>
</evidence>
<gene>
    <name evidence="2" type="ORF">DO97_15800</name>
</gene>
<dbReference type="SUPFAM" id="SSF110857">
    <property type="entry name" value="Gamma-glutamyl cyclotransferase-like"/>
    <property type="match status" value="1"/>
</dbReference>
<sequence>MLTHLFVYGTLKPGGGNYPVCQAQVLATSPAQVRGQLYELPLGYPAMVLGETGWVQGSLLTFADATILSVLDELEDYAPHRLPVENEYQRCEVLAYCPNHLAIVAWAYVMPLDKIQTWGGRLLPDGQW</sequence>
<dbReference type="Pfam" id="PF06094">
    <property type="entry name" value="GGACT"/>
    <property type="match status" value="1"/>
</dbReference>
<proteinExistence type="predicted"/>
<comment type="caution">
    <text evidence="2">The sequence shown here is derived from an EMBL/GenBank/DDBJ whole genome shotgun (WGS) entry which is preliminary data.</text>
</comment>
<feature type="domain" description="Gamma-glutamylcyclotransferase AIG2-like" evidence="1">
    <location>
        <begin position="5"/>
        <end position="128"/>
    </location>
</feature>
<evidence type="ECO:0000313" key="2">
    <source>
        <dbReference type="EMBL" id="KGF71743.1"/>
    </source>
</evidence>
<reference evidence="2 3" key="1">
    <citation type="journal article" date="2014" name="Mol. Ecol.">
        <title>Evolution of Synechococcus.</title>
        <authorList>
            <person name="Dvorak P."/>
            <person name="Casamatta D."/>
            <person name="Hasler P."/>
            <person name="Poulickova A."/>
            <person name="Ondrej V."/>
            <person name="Sanges R."/>
        </authorList>
    </citation>
    <scope>NUCLEOTIDE SEQUENCE [LARGE SCALE GENOMIC DNA]</scope>
    <source>
        <strain evidence="2 3">CAUP A 1101</strain>
    </source>
</reference>
<dbReference type="OrthoDB" id="8538589at2"/>
<name>A0A098TLL9_9CYAN</name>
<protein>
    <recommendedName>
        <fullName evidence="1">Gamma-glutamylcyclotransferase AIG2-like domain-containing protein</fullName>
    </recommendedName>
</protein>
<dbReference type="Proteomes" id="UP000030170">
    <property type="component" value="Unassembled WGS sequence"/>
</dbReference>
<keyword evidence="3" id="KW-1185">Reference proteome</keyword>
<accession>A0A098TLL9</accession>
<evidence type="ECO:0000259" key="1">
    <source>
        <dbReference type="Pfam" id="PF06094"/>
    </source>
</evidence>